<feature type="region of interest" description="Disordered" evidence="1">
    <location>
        <begin position="1"/>
        <end position="120"/>
    </location>
</feature>
<gene>
    <name evidence="2" type="ORF">THAOC_15596</name>
</gene>
<reference evidence="2 3" key="1">
    <citation type="journal article" date="2012" name="Genome Biol.">
        <title>Genome and low-iron response of an oceanic diatom adapted to chronic iron limitation.</title>
        <authorList>
            <person name="Lommer M."/>
            <person name="Specht M."/>
            <person name="Roy A.S."/>
            <person name="Kraemer L."/>
            <person name="Andreson R."/>
            <person name="Gutowska M.A."/>
            <person name="Wolf J."/>
            <person name="Bergner S.V."/>
            <person name="Schilhabel M.B."/>
            <person name="Klostermeier U.C."/>
            <person name="Beiko R.G."/>
            <person name="Rosenstiel P."/>
            <person name="Hippler M."/>
            <person name="Laroche J."/>
        </authorList>
    </citation>
    <scope>NUCLEOTIDE SEQUENCE [LARGE SCALE GENOMIC DNA]</scope>
    <source>
        <strain evidence="2 3">CCMP1005</strain>
    </source>
</reference>
<evidence type="ECO:0000313" key="3">
    <source>
        <dbReference type="Proteomes" id="UP000266841"/>
    </source>
</evidence>
<comment type="caution">
    <text evidence="2">The sequence shown here is derived from an EMBL/GenBank/DDBJ whole genome shotgun (WGS) entry which is preliminary data.</text>
</comment>
<feature type="region of interest" description="Disordered" evidence="1">
    <location>
        <begin position="136"/>
        <end position="179"/>
    </location>
</feature>
<accession>K0SCE3</accession>
<keyword evidence="3" id="KW-1185">Reference proteome</keyword>
<feature type="compositionally biased region" description="Basic and acidic residues" evidence="1">
    <location>
        <begin position="1"/>
        <end position="10"/>
    </location>
</feature>
<feature type="non-terminal residue" evidence="2">
    <location>
        <position position="1"/>
    </location>
</feature>
<feature type="compositionally biased region" description="Basic residues" evidence="1">
    <location>
        <begin position="82"/>
        <end position="95"/>
    </location>
</feature>
<organism evidence="2 3">
    <name type="scientific">Thalassiosira oceanica</name>
    <name type="common">Marine diatom</name>
    <dbReference type="NCBI Taxonomy" id="159749"/>
    <lineage>
        <taxon>Eukaryota</taxon>
        <taxon>Sar</taxon>
        <taxon>Stramenopiles</taxon>
        <taxon>Ochrophyta</taxon>
        <taxon>Bacillariophyta</taxon>
        <taxon>Coscinodiscophyceae</taxon>
        <taxon>Thalassiosirophycidae</taxon>
        <taxon>Thalassiosirales</taxon>
        <taxon>Thalassiosiraceae</taxon>
        <taxon>Thalassiosira</taxon>
    </lineage>
</organism>
<protein>
    <submittedName>
        <fullName evidence="2">Uncharacterized protein</fullName>
    </submittedName>
</protein>
<name>K0SCE3_THAOC</name>
<sequence length="179" mass="18788">KAGDVVEARSLRSVPTQTSRASKEGGHPSPGLPRTSARLGPARWACEALASVSRANPPAGRDPQGPEKGGRGQPSAPSATLAHRRRDPPTRRQRPARLAFGCSSPSGKRQGGRAEEPAGFETGVELTSVVRVSADELGRPCARPSSDKRFRSAPRAAVGSAGRPGGQMRRHVSRSPGHR</sequence>
<dbReference type="Proteomes" id="UP000266841">
    <property type="component" value="Unassembled WGS sequence"/>
</dbReference>
<feature type="compositionally biased region" description="Basic residues" evidence="1">
    <location>
        <begin position="168"/>
        <end position="179"/>
    </location>
</feature>
<proteinExistence type="predicted"/>
<dbReference type="AlphaFoldDB" id="K0SCE3"/>
<evidence type="ECO:0000313" key="2">
    <source>
        <dbReference type="EMBL" id="EJK63728.1"/>
    </source>
</evidence>
<evidence type="ECO:0000256" key="1">
    <source>
        <dbReference type="SAM" id="MobiDB-lite"/>
    </source>
</evidence>
<dbReference type="EMBL" id="AGNL01018044">
    <property type="protein sequence ID" value="EJK63728.1"/>
    <property type="molecule type" value="Genomic_DNA"/>
</dbReference>